<dbReference type="InterPro" id="IPR017850">
    <property type="entry name" value="Alkaline_phosphatase_core_sf"/>
</dbReference>
<evidence type="ECO:0000313" key="4">
    <source>
        <dbReference type="EMBL" id="TXG34854.1"/>
    </source>
</evidence>
<dbReference type="OrthoDB" id="9803751at2"/>
<name>A0A5C7GDY5_9FLAO</name>
<comment type="similarity">
    <text evidence="1">Belongs to the sulfatase family.</text>
</comment>
<evidence type="ECO:0000256" key="1">
    <source>
        <dbReference type="ARBA" id="ARBA00008779"/>
    </source>
</evidence>
<organism evidence="4 5">
    <name type="scientific">Seonamhaeicola maritimus</name>
    <dbReference type="NCBI Taxonomy" id="2591822"/>
    <lineage>
        <taxon>Bacteria</taxon>
        <taxon>Pseudomonadati</taxon>
        <taxon>Bacteroidota</taxon>
        <taxon>Flavobacteriia</taxon>
        <taxon>Flavobacteriales</taxon>
        <taxon>Flavobacteriaceae</taxon>
    </lineage>
</organism>
<dbReference type="InterPro" id="IPR050738">
    <property type="entry name" value="Sulfatase"/>
</dbReference>
<keyword evidence="2" id="KW-0812">Transmembrane</keyword>
<dbReference type="Gene3D" id="3.40.720.10">
    <property type="entry name" value="Alkaline Phosphatase, subunit A"/>
    <property type="match status" value="1"/>
</dbReference>
<protein>
    <submittedName>
        <fullName evidence="4">Arylsulfatase</fullName>
    </submittedName>
</protein>
<evidence type="ECO:0000259" key="3">
    <source>
        <dbReference type="Pfam" id="PF00884"/>
    </source>
</evidence>
<dbReference type="CDD" id="cd16025">
    <property type="entry name" value="PAS_like"/>
    <property type="match status" value="1"/>
</dbReference>
<dbReference type="AlphaFoldDB" id="A0A5C7GDY5"/>
<evidence type="ECO:0000313" key="5">
    <source>
        <dbReference type="Proteomes" id="UP000321080"/>
    </source>
</evidence>
<dbReference type="PANTHER" id="PTHR42693">
    <property type="entry name" value="ARYLSULFATASE FAMILY MEMBER"/>
    <property type="match status" value="1"/>
</dbReference>
<gene>
    <name evidence="4" type="ORF">FUA22_17285</name>
</gene>
<dbReference type="GO" id="GO:0004065">
    <property type="term" value="F:arylsulfatase activity"/>
    <property type="evidence" value="ECO:0007669"/>
    <property type="project" value="TreeGrafter"/>
</dbReference>
<dbReference type="EMBL" id="VRKQ01000020">
    <property type="protein sequence ID" value="TXG34854.1"/>
    <property type="molecule type" value="Genomic_DNA"/>
</dbReference>
<dbReference type="Proteomes" id="UP000321080">
    <property type="component" value="Unassembled WGS sequence"/>
</dbReference>
<keyword evidence="2" id="KW-0472">Membrane</keyword>
<dbReference type="PANTHER" id="PTHR42693:SF33">
    <property type="entry name" value="ARYLSULFATASE"/>
    <property type="match status" value="1"/>
</dbReference>
<feature type="domain" description="Sulfatase N-terminal" evidence="3">
    <location>
        <begin position="51"/>
        <end position="449"/>
    </location>
</feature>
<keyword evidence="5" id="KW-1185">Reference proteome</keyword>
<dbReference type="Gene3D" id="3.30.1120.10">
    <property type="match status" value="1"/>
</dbReference>
<accession>A0A5C7GDY5</accession>
<sequence length="564" mass="64556">MKIASNNKRKNIIINHKIRILGCRGFLLLAVIGILISCSETKEKIQEDPRPNILLLVADDLGYADLGCYGGDIETPNIDNLAALGIRFSRFHTSPLCAPTRAMLLSGNDNHIAGMGIQSNQNNGFGYEGKFTNRIATIPQILRKSGYHTYMTGKWHLGRDSLSIPFSKGFERSFVNIRGAGNHYDDQGLFKEDPITPYFEDGKPTTWNNGDYSTDFYTDKLIEYIDLNKEDKKPFFGFAAYTSPHWPLQVDEKYWKKYEGRYDDGYEKLKERRLESLKNAGMIPKDAVLPPNHEKVIPWDSLSLDEKKKESRKMELYAGMVDNLDYNIGRIIQHLKDIGQFENTLIVFMSDNGAAAEDFYYDPYFSPYLRENFNDDYETMGQPNSFISYGPQWAEAGSSPFRHYKGLTTEGGINAPMIITGPNIERNNEIHDEFVTLMDIAPTFYEAAQAVYPEKFEGNEIYPLKGNSLMPFVSGKSDQIHSSEYVFGLEHGSLAMIRKGDWKITNIMRPFLEENFKLYNISQDLAEINDLKESEPEKYKELLMEWRKFTNEVKVQIPPPSSKE</sequence>
<dbReference type="InterPro" id="IPR000917">
    <property type="entry name" value="Sulfatase_N"/>
</dbReference>
<comment type="caution">
    <text evidence="4">The sequence shown here is derived from an EMBL/GenBank/DDBJ whole genome shotgun (WGS) entry which is preliminary data.</text>
</comment>
<dbReference type="Pfam" id="PF00884">
    <property type="entry name" value="Sulfatase"/>
    <property type="match status" value="1"/>
</dbReference>
<evidence type="ECO:0000256" key="2">
    <source>
        <dbReference type="SAM" id="Phobius"/>
    </source>
</evidence>
<dbReference type="SUPFAM" id="SSF53649">
    <property type="entry name" value="Alkaline phosphatase-like"/>
    <property type="match status" value="1"/>
</dbReference>
<dbReference type="RefSeq" id="WP_147769852.1">
    <property type="nucleotide sequence ID" value="NZ_VRKQ01000020.1"/>
</dbReference>
<reference evidence="4 5" key="1">
    <citation type="submission" date="2019-08" db="EMBL/GenBank/DDBJ databases">
        <title>Seonamhaeicola sediminis sp. nov., isolated from marine sediment.</title>
        <authorList>
            <person name="Cao W.R."/>
        </authorList>
    </citation>
    <scope>NUCLEOTIDE SEQUENCE [LARGE SCALE GENOMIC DNA]</scope>
    <source>
        <strain evidence="4 5">1505</strain>
    </source>
</reference>
<feature type="transmembrane region" description="Helical" evidence="2">
    <location>
        <begin position="21"/>
        <end position="37"/>
    </location>
</feature>
<keyword evidence="2" id="KW-1133">Transmembrane helix</keyword>
<proteinExistence type="inferred from homology"/>